<name>G5SQJ2_9BACT</name>
<dbReference type="InterPro" id="IPR002656">
    <property type="entry name" value="Acyl_transf_3_dom"/>
</dbReference>
<evidence type="ECO:0000256" key="1">
    <source>
        <dbReference type="SAM" id="Phobius"/>
    </source>
</evidence>
<feature type="transmembrane region" description="Helical" evidence="1">
    <location>
        <begin position="297"/>
        <end position="315"/>
    </location>
</feature>
<comment type="caution">
    <text evidence="3">The sequence shown here is derived from an EMBL/GenBank/DDBJ whole genome shotgun (WGS) entry which is preliminary data.</text>
</comment>
<dbReference type="GO" id="GO:0000271">
    <property type="term" value="P:polysaccharide biosynthetic process"/>
    <property type="evidence" value="ECO:0007669"/>
    <property type="project" value="TreeGrafter"/>
</dbReference>
<keyword evidence="3" id="KW-0808">Transferase</keyword>
<dbReference type="Proteomes" id="UP000003598">
    <property type="component" value="Unassembled WGS sequence"/>
</dbReference>
<evidence type="ECO:0000313" key="4">
    <source>
        <dbReference type="Proteomes" id="UP000003598"/>
    </source>
</evidence>
<gene>
    <name evidence="3" type="ORF">HMPREF9441_01632</name>
</gene>
<organism evidence="3 4">
    <name type="scientific">Paraprevotella clara YIT 11840</name>
    <dbReference type="NCBI Taxonomy" id="762968"/>
    <lineage>
        <taxon>Bacteria</taxon>
        <taxon>Pseudomonadati</taxon>
        <taxon>Bacteroidota</taxon>
        <taxon>Bacteroidia</taxon>
        <taxon>Bacteroidales</taxon>
        <taxon>Prevotellaceae</taxon>
        <taxon>Paraprevotella</taxon>
    </lineage>
</organism>
<evidence type="ECO:0000313" key="3">
    <source>
        <dbReference type="EMBL" id="EHH00395.1"/>
    </source>
</evidence>
<feature type="transmembrane region" description="Helical" evidence="1">
    <location>
        <begin position="83"/>
        <end position="103"/>
    </location>
</feature>
<feature type="transmembrane region" description="Helical" evidence="1">
    <location>
        <begin position="12"/>
        <end position="35"/>
    </location>
</feature>
<dbReference type="InterPro" id="IPR050879">
    <property type="entry name" value="Acyltransferase_3"/>
</dbReference>
<dbReference type="STRING" id="762968.HMPREF9441_01632"/>
<feature type="domain" description="Acyltransferase 3" evidence="2">
    <location>
        <begin position="9"/>
        <end position="308"/>
    </location>
</feature>
<feature type="transmembrane region" description="Helical" evidence="1">
    <location>
        <begin position="155"/>
        <end position="173"/>
    </location>
</feature>
<dbReference type="PATRIC" id="fig|762968.3.peg.1459"/>
<keyword evidence="3" id="KW-0012">Acyltransferase</keyword>
<dbReference type="Pfam" id="PF01757">
    <property type="entry name" value="Acyl_transf_3"/>
    <property type="match status" value="1"/>
</dbReference>
<accession>G5SQJ2</accession>
<dbReference type="GO" id="GO:0016747">
    <property type="term" value="F:acyltransferase activity, transferring groups other than amino-acyl groups"/>
    <property type="evidence" value="ECO:0007669"/>
    <property type="project" value="InterPro"/>
</dbReference>
<dbReference type="PANTHER" id="PTHR23028">
    <property type="entry name" value="ACETYLTRANSFERASE"/>
    <property type="match status" value="1"/>
</dbReference>
<keyword evidence="4" id="KW-1185">Reference proteome</keyword>
<reference evidence="3 4" key="1">
    <citation type="submission" date="2011-03" db="EMBL/GenBank/DDBJ databases">
        <authorList>
            <person name="Weinstock G."/>
            <person name="Sodergren E."/>
            <person name="Clifton S."/>
            <person name="Fulton L."/>
            <person name="Fulton B."/>
            <person name="Courtney L."/>
            <person name="Fronick C."/>
            <person name="Harrison M."/>
            <person name="Strong C."/>
            <person name="Farmer C."/>
            <person name="Delahaunty K."/>
            <person name="Markovic C."/>
            <person name="Hall O."/>
            <person name="Minx P."/>
            <person name="Tomlinson C."/>
            <person name="Mitreva M."/>
            <person name="Hou S."/>
            <person name="Chen J."/>
            <person name="Wollam A."/>
            <person name="Pepin K.H."/>
            <person name="Johnson M."/>
            <person name="Bhonagiri V."/>
            <person name="Zhang X."/>
            <person name="Suruliraj S."/>
            <person name="Warren W."/>
            <person name="Chinwalla A."/>
            <person name="Mardis E.R."/>
            <person name="Wilson R.K."/>
        </authorList>
    </citation>
    <scope>NUCLEOTIDE SEQUENCE [LARGE SCALE GENOMIC DNA]</scope>
    <source>
        <strain evidence="3 4">YIT 11840</strain>
    </source>
</reference>
<dbReference type="eggNOG" id="COG1835">
    <property type="taxonomic scope" value="Bacteria"/>
</dbReference>
<keyword evidence="1" id="KW-0812">Transmembrane</keyword>
<sequence>MKMRKLDVVNFLRGYSISTIVIMHLVGMLGISGIWEKAAAFGGAGVHVFILCSGFGLYLSYLRKPLGYIAFLKKRFTRIYMPMAVLCVATAVWMACMGREWFMPLWGNLLLFKMFVPELESSMGGQMWFVSTIIQFYLAWPLIVKLFNIRGGVKLALIISLLWSTTVGLLGYAEERVWNSFFLQYLWEFCLGMKMAEIYHGNPKALEVPRWKCLLPLCMAGVGLTGIMGFAGWPWKLYNDIPSLVGYMSLALIIYKVGIKPLNRLLEWTNRFSYEWYLVHMLVFDIIFYYIGHNAPIAVVFVLCLLLSYSTAIAYSRIWSK</sequence>
<dbReference type="GO" id="GO:0016020">
    <property type="term" value="C:membrane"/>
    <property type="evidence" value="ECO:0007669"/>
    <property type="project" value="TreeGrafter"/>
</dbReference>
<feature type="transmembrane region" description="Helical" evidence="1">
    <location>
        <begin position="41"/>
        <end position="62"/>
    </location>
</feature>
<feature type="transmembrane region" description="Helical" evidence="1">
    <location>
        <begin position="241"/>
        <end position="262"/>
    </location>
</feature>
<keyword evidence="1" id="KW-0472">Membrane</keyword>
<protein>
    <submittedName>
        <fullName evidence="3">Acyltransferase</fullName>
    </submittedName>
</protein>
<feature type="transmembrane region" description="Helical" evidence="1">
    <location>
        <begin position="274"/>
        <end position="291"/>
    </location>
</feature>
<keyword evidence="1" id="KW-1133">Transmembrane helix</keyword>
<dbReference type="AlphaFoldDB" id="G5SQJ2"/>
<dbReference type="EMBL" id="AFFY01000022">
    <property type="protein sequence ID" value="EHH00395.1"/>
    <property type="molecule type" value="Genomic_DNA"/>
</dbReference>
<dbReference type="PANTHER" id="PTHR23028:SF53">
    <property type="entry name" value="ACYL_TRANSF_3 DOMAIN-CONTAINING PROTEIN"/>
    <property type="match status" value="1"/>
</dbReference>
<dbReference type="HOGENOM" id="CLU_075060_0_0_10"/>
<evidence type="ECO:0000259" key="2">
    <source>
        <dbReference type="Pfam" id="PF01757"/>
    </source>
</evidence>
<feature type="transmembrane region" description="Helical" evidence="1">
    <location>
        <begin position="123"/>
        <end position="143"/>
    </location>
</feature>
<proteinExistence type="predicted"/>
<dbReference type="OrthoDB" id="9806160at2"/>